<evidence type="ECO:0000256" key="8">
    <source>
        <dbReference type="SAM" id="Phobius"/>
    </source>
</evidence>
<evidence type="ECO:0000256" key="7">
    <source>
        <dbReference type="SAM" id="MobiDB-lite"/>
    </source>
</evidence>
<feature type="transmembrane region" description="Helical" evidence="8">
    <location>
        <begin position="160"/>
        <end position="180"/>
    </location>
</feature>
<dbReference type="HOGENOM" id="CLU_001265_60_4_9"/>
<dbReference type="SUPFAM" id="SSF103473">
    <property type="entry name" value="MFS general substrate transporter"/>
    <property type="match status" value="1"/>
</dbReference>
<feature type="transmembrane region" description="Helical" evidence="8">
    <location>
        <begin position="12"/>
        <end position="33"/>
    </location>
</feature>
<dbReference type="InterPro" id="IPR050171">
    <property type="entry name" value="MFS_Transporters"/>
</dbReference>
<dbReference type="AlphaFoldDB" id="U4TMD2"/>
<dbReference type="InterPro" id="IPR011701">
    <property type="entry name" value="MFS"/>
</dbReference>
<dbReference type="Proteomes" id="UP000030647">
    <property type="component" value="Unassembled WGS sequence"/>
</dbReference>
<feature type="transmembrane region" description="Helical" evidence="8">
    <location>
        <begin position="97"/>
        <end position="119"/>
    </location>
</feature>
<keyword evidence="3" id="KW-1003">Cell membrane</keyword>
<sequence>MTVHPFKLRWLLLGALLSSIGMSFIWPLTSVYLHNRLGISLTTVGVVLLLNSLASVAGSFIAGLAYDKANPYGLLLSGVGLALVTLVVLTVNHGWPVFAELLVVLGVTSGWNLTLVNAIGTGIRGYDGRYVFNMLYFAQNLGVVAGTAIVGYVYHISVSLLFGIAAALFAFFMIVVAIAYRPISRPRGSRSHRPAATVASSETDVSDTVESPAPAPREPLPHINHIVLIAFFGALLIIWTMYQQWVSNLSVYMTDLGIPLSRYSLLWTLNAGLIVAVQAVLNALSRSGKHLINQVFFGITMVALSFVVLIFAKTYPWFVLAMTVLTLGEATAFPAIPALVNDLTPRALKGRYQGMVNAWASAGRALGPLFGGAVIDATGYTTLFVIATTAVALVLLALATLWLLVHHRLTIFTY</sequence>
<evidence type="ECO:0000256" key="2">
    <source>
        <dbReference type="ARBA" id="ARBA00022448"/>
    </source>
</evidence>
<evidence type="ECO:0000313" key="10">
    <source>
        <dbReference type="EMBL" id="ERL64580.1"/>
    </source>
</evidence>
<dbReference type="Pfam" id="PF07690">
    <property type="entry name" value="MFS_1"/>
    <property type="match status" value="1"/>
</dbReference>
<feature type="compositionally biased region" description="Polar residues" evidence="7">
    <location>
        <begin position="198"/>
        <end position="209"/>
    </location>
</feature>
<keyword evidence="5 8" id="KW-1133">Transmembrane helix</keyword>
<evidence type="ECO:0000256" key="5">
    <source>
        <dbReference type="ARBA" id="ARBA00022989"/>
    </source>
</evidence>
<keyword evidence="11" id="KW-1185">Reference proteome</keyword>
<dbReference type="PANTHER" id="PTHR23517:SF10">
    <property type="entry name" value="MAJOR FACILITATOR SUPERFAMILY (MFS) PROFILE DOMAIN-CONTAINING PROTEIN"/>
    <property type="match status" value="1"/>
</dbReference>
<feature type="transmembrane region" description="Helical" evidence="8">
    <location>
        <begin position="72"/>
        <end position="91"/>
    </location>
</feature>
<feature type="transmembrane region" description="Helical" evidence="8">
    <location>
        <begin position="291"/>
        <end position="311"/>
    </location>
</feature>
<evidence type="ECO:0000313" key="11">
    <source>
        <dbReference type="Proteomes" id="UP000030647"/>
    </source>
</evidence>
<evidence type="ECO:0000259" key="9">
    <source>
        <dbReference type="PROSITE" id="PS50850"/>
    </source>
</evidence>
<feature type="transmembrane region" description="Helical" evidence="8">
    <location>
        <begin position="226"/>
        <end position="245"/>
    </location>
</feature>
<evidence type="ECO:0000256" key="4">
    <source>
        <dbReference type="ARBA" id="ARBA00022692"/>
    </source>
</evidence>
<dbReference type="eggNOG" id="COG3104">
    <property type="taxonomic scope" value="Bacteria"/>
</dbReference>
<protein>
    <recommendedName>
        <fullName evidence="9">Major facilitator superfamily (MFS) profile domain-containing protein</fullName>
    </recommendedName>
</protein>
<feature type="transmembrane region" description="Helical" evidence="8">
    <location>
        <begin position="265"/>
        <end position="284"/>
    </location>
</feature>
<proteinExistence type="predicted"/>
<evidence type="ECO:0000256" key="1">
    <source>
        <dbReference type="ARBA" id="ARBA00004651"/>
    </source>
</evidence>
<feature type="transmembrane region" description="Helical" evidence="8">
    <location>
        <begin position="39"/>
        <end position="65"/>
    </location>
</feature>
<keyword evidence="4 8" id="KW-0812">Transmembrane</keyword>
<dbReference type="PROSITE" id="PS50850">
    <property type="entry name" value="MFS"/>
    <property type="match status" value="1"/>
</dbReference>
<comment type="subcellular location">
    <subcellularLocation>
        <location evidence="1">Cell membrane</location>
        <topology evidence="1">Multi-pass membrane protein</topology>
    </subcellularLocation>
</comment>
<dbReference type="GO" id="GO:0022857">
    <property type="term" value="F:transmembrane transporter activity"/>
    <property type="evidence" value="ECO:0007669"/>
    <property type="project" value="InterPro"/>
</dbReference>
<feature type="region of interest" description="Disordered" evidence="7">
    <location>
        <begin position="185"/>
        <end position="216"/>
    </location>
</feature>
<dbReference type="PANTHER" id="PTHR23517">
    <property type="entry name" value="RESISTANCE PROTEIN MDTM, PUTATIVE-RELATED-RELATED"/>
    <property type="match status" value="1"/>
</dbReference>
<feature type="transmembrane region" description="Helical" evidence="8">
    <location>
        <begin position="381"/>
        <end position="405"/>
    </location>
</feature>
<dbReference type="PRINTS" id="PR01035">
    <property type="entry name" value="TCRTETA"/>
</dbReference>
<accession>U4TMD2</accession>
<gene>
    <name evidence="10" type="ORF">L248_0764</name>
</gene>
<reference evidence="11" key="1">
    <citation type="journal article" date="2013" name="Genome Announc.">
        <title>Whole-Genome Sequencing of Lactobacillus shenzhenensis Strain LY-73T.</title>
        <authorList>
            <person name="Lin Z."/>
            <person name="Liu Z."/>
            <person name="Yang R."/>
            <person name="Zou Y."/>
            <person name="Wan D."/>
            <person name="Chen J."/>
            <person name="Guo M."/>
            <person name="Zhao J."/>
            <person name="Fang C."/>
            <person name="Yang R."/>
            <person name="Liu F."/>
        </authorList>
    </citation>
    <scope>NUCLEOTIDE SEQUENCE [LARGE SCALE GENOMIC DNA]</scope>
    <source>
        <strain evidence="11">LY-73</strain>
    </source>
</reference>
<name>U4TMD2_9LACO</name>
<dbReference type="Gene3D" id="1.20.1250.20">
    <property type="entry name" value="MFS general substrate transporter like domains"/>
    <property type="match status" value="2"/>
</dbReference>
<evidence type="ECO:0000256" key="6">
    <source>
        <dbReference type="ARBA" id="ARBA00023136"/>
    </source>
</evidence>
<dbReference type="GO" id="GO:0005886">
    <property type="term" value="C:plasma membrane"/>
    <property type="evidence" value="ECO:0007669"/>
    <property type="project" value="UniProtKB-SubCell"/>
</dbReference>
<dbReference type="InterPro" id="IPR001958">
    <property type="entry name" value="Tet-R_TetA/multi-R_MdtG-like"/>
</dbReference>
<organism evidence="10 11">
    <name type="scientific">Schleiferilactobacillus shenzhenensis LY-73</name>
    <dbReference type="NCBI Taxonomy" id="1231336"/>
    <lineage>
        <taxon>Bacteria</taxon>
        <taxon>Bacillati</taxon>
        <taxon>Bacillota</taxon>
        <taxon>Bacilli</taxon>
        <taxon>Lactobacillales</taxon>
        <taxon>Lactobacillaceae</taxon>
        <taxon>Schleiferilactobacillus</taxon>
    </lineage>
</organism>
<evidence type="ECO:0000256" key="3">
    <source>
        <dbReference type="ARBA" id="ARBA00022475"/>
    </source>
</evidence>
<feature type="transmembrane region" description="Helical" evidence="8">
    <location>
        <begin position="131"/>
        <end position="154"/>
    </location>
</feature>
<feature type="transmembrane region" description="Helical" evidence="8">
    <location>
        <begin position="317"/>
        <end position="340"/>
    </location>
</feature>
<dbReference type="STRING" id="1231336.L248_0764"/>
<feature type="transmembrane region" description="Helical" evidence="8">
    <location>
        <begin position="352"/>
        <end position="375"/>
    </location>
</feature>
<dbReference type="OrthoDB" id="3268460at2"/>
<dbReference type="InterPro" id="IPR036259">
    <property type="entry name" value="MFS_trans_sf"/>
</dbReference>
<dbReference type="EMBL" id="KI271595">
    <property type="protein sequence ID" value="ERL64580.1"/>
    <property type="molecule type" value="Genomic_DNA"/>
</dbReference>
<feature type="domain" description="Major facilitator superfamily (MFS) profile" evidence="9">
    <location>
        <begin position="226"/>
        <end position="414"/>
    </location>
</feature>
<dbReference type="InterPro" id="IPR020846">
    <property type="entry name" value="MFS_dom"/>
</dbReference>
<keyword evidence="2" id="KW-0813">Transport</keyword>
<dbReference type="RefSeq" id="WP_022530096.1">
    <property type="nucleotide sequence ID" value="NZ_KI271595.1"/>
</dbReference>
<keyword evidence="6 8" id="KW-0472">Membrane</keyword>
<dbReference type="CDD" id="cd17329">
    <property type="entry name" value="MFS_MdtH_MDR_like"/>
    <property type="match status" value="1"/>
</dbReference>